<dbReference type="OrthoDB" id="9795248at2"/>
<reference evidence="7" key="2">
    <citation type="journal article" date="2017" name="Genome Announc.">
        <title>High-Quality Draft Genome Sequence of Burkholderia contaminans CH-1, a Gram-Negative Bacterium That Metabolizes 2-Azahypoxanthine, a Plant Growth-Regulating Compound.</title>
        <authorList>
            <person name="Choi J.-H."/>
            <person name="Sugiura H."/>
            <person name="Moriuchi R."/>
            <person name="Kawagishi H."/>
            <person name="Dohra H."/>
        </authorList>
    </citation>
    <scope>NUCLEOTIDE SEQUENCE</scope>
    <source>
        <strain evidence="7">CH-1</strain>
        <plasmid evidence="7">pBC453</plasmid>
    </source>
</reference>
<feature type="transmembrane region" description="Helical" evidence="5">
    <location>
        <begin position="239"/>
        <end position="260"/>
    </location>
</feature>
<reference evidence="8 9" key="3">
    <citation type="submission" date="2021-12" db="EMBL/GenBank/DDBJ databases">
        <title>Genomic and phenotypic characterization of three Burkholderia contaminans isolates recovered from different sources.</title>
        <authorList>
            <person name="Lopez De Volder A."/>
            <person name="Fan Y."/>
            <person name="Nunvar J."/>
            <person name="Herrera T."/>
            <person name="Timp W."/>
            <person name="Degrossi J."/>
        </authorList>
    </citation>
    <scope>NUCLEOTIDE SEQUENCE [LARGE SCALE GENOMIC DNA]</scope>
    <source>
        <strain evidence="8 9">LMG 23361</strain>
        <plasmid evidence="8 9">unnamed1</plasmid>
    </source>
</reference>
<dbReference type="AlphaFoldDB" id="A0A286T867"/>
<dbReference type="EMBL" id="CP090643">
    <property type="protein sequence ID" value="WFN23722.1"/>
    <property type="molecule type" value="Genomic_DNA"/>
</dbReference>
<dbReference type="InterPro" id="IPR007016">
    <property type="entry name" value="O-antigen_ligase-rel_domated"/>
</dbReference>
<geneLocation type="plasmid" evidence="8 9">
    <name>unnamed1</name>
</geneLocation>
<evidence type="ECO:0000313" key="9">
    <source>
        <dbReference type="Proteomes" id="UP001220209"/>
    </source>
</evidence>
<evidence type="ECO:0000259" key="6">
    <source>
        <dbReference type="Pfam" id="PF04932"/>
    </source>
</evidence>
<keyword evidence="4 5" id="KW-0472">Membrane</keyword>
<evidence type="ECO:0000313" key="8">
    <source>
        <dbReference type="EMBL" id="WFN23722.1"/>
    </source>
</evidence>
<feature type="transmembrane region" description="Helical" evidence="5">
    <location>
        <begin position="335"/>
        <end position="358"/>
    </location>
</feature>
<dbReference type="PANTHER" id="PTHR37422">
    <property type="entry name" value="TEICHURONIC ACID BIOSYNTHESIS PROTEIN TUAE"/>
    <property type="match status" value="1"/>
</dbReference>
<name>A0A286T867_9BURK</name>
<dbReference type="GO" id="GO:0016020">
    <property type="term" value="C:membrane"/>
    <property type="evidence" value="ECO:0007669"/>
    <property type="project" value="UniProtKB-SubCell"/>
</dbReference>
<dbReference type="PANTHER" id="PTHR37422:SF13">
    <property type="entry name" value="LIPOPOLYSACCHARIDE BIOSYNTHESIS PROTEIN PA4999-RELATED"/>
    <property type="match status" value="1"/>
</dbReference>
<keyword evidence="8" id="KW-0436">Ligase</keyword>
<feature type="transmembrane region" description="Helical" evidence="5">
    <location>
        <begin position="119"/>
        <end position="141"/>
    </location>
</feature>
<dbReference type="RefSeq" id="WP_046543874.1">
    <property type="nucleotide sequence ID" value="NZ_AP018360.1"/>
</dbReference>
<evidence type="ECO:0000256" key="3">
    <source>
        <dbReference type="ARBA" id="ARBA00022989"/>
    </source>
</evidence>
<evidence type="ECO:0000256" key="2">
    <source>
        <dbReference type="ARBA" id="ARBA00022692"/>
    </source>
</evidence>
<keyword evidence="2 5" id="KW-0812">Transmembrane</keyword>
<reference evidence="7" key="1">
    <citation type="journal article" date="2016" name="Biosci. Biotechnol. Biochem.">
        <title>Bioconversion of AHX to AOH by resting cells of Burkholderia contaminans CH-1.</title>
        <authorList>
            <person name="Choi J.H."/>
            <person name="Kikuchi A."/>
            <person name="Pumkaeo P."/>
            <person name="Hirai H."/>
            <person name="Tokuyama S."/>
            <person name="Kawagishi H."/>
        </authorList>
    </citation>
    <scope>NUCLEOTIDE SEQUENCE</scope>
    <source>
        <strain evidence="7">CH-1</strain>
        <plasmid evidence="7">pBC453</plasmid>
    </source>
</reference>
<feature type="transmembrane region" description="Helical" evidence="5">
    <location>
        <begin position="58"/>
        <end position="81"/>
    </location>
</feature>
<organism evidence="7">
    <name type="scientific">Burkholderia contaminans</name>
    <dbReference type="NCBI Taxonomy" id="488447"/>
    <lineage>
        <taxon>Bacteria</taxon>
        <taxon>Pseudomonadati</taxon>
        <taxon>Pseudomonadota</taxon>
        <taxon>Betaproteobacteria</taxon>
        <taxon>Burkholderiales</taxon>
        <taxon>Burkholderiaceae</taxon>
        <taxon>Burkholderia</taxon>
        <taxon>Burkholderia cepacia complex</taxon>
    </lineage>
</organism>
<dbReference type="EMBL" id="AP018360">
    <property type="protein sequence ID" value="BBA45605.1"/>
    <property type="molecule type" value="Genomic_DNA"/>
</dbReference>
<protein>
    <submittedName>
        <fullName evidence="8">O-antigen ligase family protein</fullName>
    </submittedName>
</protein>
<dbReference type="InterPro" id="IPR051533">
    <property type="entry name" value="WaaL-like"/>
</dbReference>
<feature type="domain" description="O-antigen ligase-related" evidence="6">
    <location>
        <begin position="198"/>
        <end position="351"/>
    </location>
</feature>
<feature type="transmembrane region" description="Helical" evidence="5">
    <location>
        <begin position="370"/>
        <end position="389"/>
    </location>
</feature>
<evidence type="ECO:0000256" key="4">
    <source>
        <dbReference type="ARBA" id="ARBA00023136"/>
    </source>
</evidence>
<dbReference type="GO" id="GO:0016874">
    <property type="term" value="F:ligase activity"/>
    <property type="evidence" value="ECO:0007669"/>
    <property type="project" value="UniProtKB-KW"/>
</dbReference>
<evidence type="ECO:0000256" key="1">
    <source>
        <dbReference type="ARBA" id="ARBA00004141"/>
    </source>
</evidence>
<dbReference type="Pfam" id="PF04932">
    <property type="entry name" value="Wzy_C"/>
    <property type="match status" value="1"/>
</dbReference>
<feature type="transmembrane region" description="Helical" evidence="5">
    <location>
        <begin position="20"/>
        <end position="46"/>
    </location>
</feature>
<evidence type="ECO:0000313" key="7">
    <source>
        <dbReference type="EMBL" id="BBA45605.1"/>
    </source>
</evidence>
<keyword evidence="7" id="KW-0614">Plasmid</keyword>
<feature type="transmembrane region" description="Helical" evidence="5">
    <location>
        <begin position="188"/>
        <end position="205"/>
    </location>
</feature>
<sequence>MLPLSFPVSRRLTVARACAVTALCMVPVSTALTNVFCALFAVALIASPEFWGNLRLSVTNGASLAALLLLGALMLSITYSIAPREQAWSWVGKYEKLLLLPFAVIAFRSSGWESIVSRAWFATLCVILLLSTTNYLGLTAIGPAHASALPVSRAWVFKNHIAAGMFGALLFYHAADLALAASTLRWRVSLAAIAGLSLLNVFVMLQGRTGQIIALLLVFVVVVRLVLAQYRRSPLRAGLLAGSLLTLAAVLVAIACTMHGGRLVEVAAEVREYRQSDAVTSSGLRLEWYKKSLELFRARPLIGYGAAGLEYEFSRLGQGKTAVEAALTKNPHNEYLLMAVQLGAVGVLLFLNLIVQIARGCRKLDPRSRHLLLAWLAIFAIGSLANSLLLDFAEGHLLVLLGGILLGCGTAASKVTDSDDDRGTAVVQPSP</sequence>
<feature type="transmembrane region" description="Helical" evidence="5">
    <location>
        <begin position="161"/>
        <end position="181"/>
    </location>
</feature>
<feature type="transmembrane region" description="Helical" evidence="5">
    <location>
        <begin position="211"/>
        <end position="227"/>
    </location>
</feature>
<proteinExistence type="predicted"/>
<comment type="subcellular location">
    <subcellularLocation>
        <location evidence="1">Membrane</location>
        <topology evidence="1">Multi-pass membrane protein</topology>
    </subcellularLocation>
</comment>
<accession>A0A286T867</accession>
<keyword evidence="3 5" id="KW-1133">Transmembrane helix</keyword>
<gene>
    <name evidence="7" type="ORF">BCCH1_81160</name>
    <name evidence="8" type="ORF">LXE91_40560</name>
</gene>
<geneLocation type="plasmid" evidence="7">
    <name>pBC453</name>
</geneLocation>
<dbReference type="Proteomes" id="UP001220209">
    <property type="component" value="Plasmid unnamed1"/>
</dbReference>
<evidence type="ECO:0000256" key="5">
    <source>
        <dbReference type="SAM" id="Phobius"/>
    </source>
</evidence>